<evidence type="ECO:0000256" key="8">
    <source>
        <dbReference type="ARBA" id="ARBA00023187"/>
    </source>
</evidence>
<comment type="similarity">
    <text evidence="3">Belongs to the snRNP Sm proteins family.</text>
</comment>
<dbReference type="Gene3D" id="2.30.30.100">
    <property type="match status" value="1"/>
</dbReference>
<evidence type="ECO:0000256" key="1">
    <source>
        <dbReference type="ARBA" id="ARBA00004123"/>
    </source>
</evidence>
<dbReference type="GO" id="GO:0000398">
    <property type="term" value="P:mRNA splicing, via spliceosome"/>
    <property type="evidence" value="ECO:0007669"/>
    <property type="project" value="InterPro"/>
</dbReference>
<dbReference type="SMART" id="SM00651">
    <property type="entry name" value="Sm"/>
    <property type="match status" value="1"/>
</dbReference>
<accession>A0A8J5GM38</accession>
<keyword evidence="14" id="KW-0472">Membrane</keyword>
<keyword evidence="4" id="KW-0963">Cytoplasm</keyword>
<evidence type="ECO:0000256" key="5">
    <source>
        <dbReference type="ARBA" id="ARBA00022664"/>
    </source>
</evidence>
<keyword evidence="9" id="KW-0539">Nucleus</keyword>
<evidence type="ECO:0000313" key="16">
    <source>
        <dbReference type="EMBL" id="KAG6509763.1"/>
    </source>
</evidence>
<feature type="transmembrane region" description="Helical" evidence="14">
    <location>
        <begin position="209"/>
        <end position="226"/>
    </location>
</feature>
<evidence type="ECO:0000256" key="3">
    <source>
        <dbReference type="ARBA" id="ARBA00006850"/>
    </source>
</evidence>
<dbReference type="InterPro" id="IPR047575">
    <property type="entry name" value="Sm"/>
</dbReference>
<reference evidence="16 17" key="1">
    <citation type="submission" date="2020-08" db="EMBL/GenBank/DDBJ databases">
        <title>Plant Genome Project.</title>
        <authorList>
            <person name="Zhang R.-G."/>
        </authorList>
    </citation>
    <scope>NUCLEOTIDE SEQUENCE [LARGE SCALE GENOMIC DNA]</scope>
    <source>
        <tissue evidence="16">Rhizome</tissue>
    </source>
</reference>
<dbReference type="PROSITE" id="PS52002">
    <property type="entry name" value="SM"/>
    <property type="match status" value="1"/>
</dbReference>
<dbReference type="AlphaFoldDB" id="A0A8J5GM38"/>
<evidence type="ECO:0000256" key="6">
    <source>
        <dbReference type="ARBA" id="ARBA00022728"/>
    </source>
</evidence>
<dbReference type="GO" id="GO:0005829">
    <property type="term" value="C:cytosol"/>
    <property type="evidence" value="ECO:0007669"/>
    <property type="project" value="UniProtKB-SubCell"/>
</dbReference>
<evidence type="ECO:0000256" key="10">
    <source>
        <dbReference type="ARBA" id="ARBA00023274"/>
    </source>
</evidence>
<evidence type="ECO:0000259" key="15">
    <source>
        <dbReference type="PROSITE" id="PS52002"/>
    </source>
</evidence>
<feature type="transmembrane region" description="Helical" evidence="14">
    <location>
        <begin position="21"/>
        <end position="43"/>
    </location>
</feature>
<dbReference type="InterPro" id="IPR027078">
    <property type="entry name" value="snRNP-E"/>
</dbReference>
<evidence type="ECO:0000256" key="11">
    <source>
        <dbReference type="ARBA" id="ARBA00030143"/>
    </source>
</evidence>
<keyword evidence="8" id="KW-0508">mRNA splicing</keyword>
<dbReference type="CDD" id="cd01718">
    <property type="entry name" value="Sm_E"/>
    <property type="match status" value="1"/>
</dbReference>
<feature type="transmembrane region" description="Helical" evidence="14">
    <location>
        <begin position="152"/>
        <end position="171"/>
    </location>
</feature>
<evidence type="ECO:0000256" key="9">
    <source>
        <dbReference type="ARBA" id="ARBA00023242"/>
    </source>
</evidence>
<name>A0A8J5GM38_ZINOF</name>
<dbReference type="InterPro" id="IPR001163">
    <property type="entry name" value="Sm_dom_euk/arc"/>
</dbReference>
<keyword evidence="14" id="KW-1133">Transmembrane helix</keyword>
<dbReference type="GO" id="GO:0005681">
    <property type="term" value="C:spliceosomal complex"/>
    <property type="evidence" value="ECO:0007669"/>
    <property type="project" value="UniProtKB-KW"/>
</dbReference>
<gene>
    <name evidence="16" type="ORF">ZIOFF_027768</name>
</gene>
<dbReference type="Proteomes" id="UP000734854">
    <property type="component" value="Unassembled WGS sequence"/>
</dbReference>
<dbReference type="GO" id="GO:0003723">
    <property type="term" value="F:RNA binding"/>
    <property type="evidence" value="ECO:0007669"/>
    <property type="project" value="UniProtKB-KW"/>
</dbReference>
<keyword evidence="10" id="KW-0687">Ribonucleoprotein</keyword>
<keyword evidence="17" id="KW-1185">Reference proteome</keyword>
<organism evidence="16 17">
    <name type="scientific">Zingiber officinale</name>
    <name type="common">Ginger</name>
    <name type="synonym">Amomum zingiber</name>
    <dbReference type="NCBI Taxonomy" id="94328"/>
    <lineage>
        <taxon>Eukaryota</taxon>
        <taxon>Viridiplantae</taxon>
        <taxon>Streptophyta</taxon>
        <taxon>Embryophyta</taxon>
        <taxon>Tracheophyta</taxon>
        <taxon>Spermatophyta</taxon>
        <taxon>Magnoliopsida</taxon>
        <taxon>Liliopsida</taxon>
        <taxon>Zingiberales</taxon>
        <taxon>Zingiberaceae</taxon>
        <taxon>Zingiber</taxon>
    </lineage>
</organism>
<dbReference type="EMBL" id="JACMSC010000008">
    <property type="protein sequence ID" value="KAG6509763.1"/>
    <property type="molecule type" value="Genomic_DNA"/>
</dbReference>
<keyword evidence="14" id="KW-0812">Transmembrane</keyword>
<dbReference type="SUPFAM" id="SSF50182">
    <property type="entry name" value="Sm-like ribonucleoproteins"/>
    <property type="match status" value="1"/>
</dbReference>
<feature type="domain" description="Sm" evidence="15">
    <location>
        <begin position="62"/>
        <end position="135"/>
    </location>
</feature>
<evidence type="ECO:0000313" key="17">
    <source>
        <dbReference type="Proteomes" id="UP000734854"/>
    </source>
</evidence>
<evidence type="ECO:0000256" key="2">
    <source>
        <dbReference type="ARBA" id="ARBA00004514"/>
    </source>
</evidence>
<sequence>MRSSNGVDEGPADHDTTHRMLFLHLFFPTLLFFLSLHILLTVFCGVFRLNPELAWDFLPQNLIFRFLQSKARIQIWLFEQKDLRIEGRIIGFDEYMNLVLEEAEEFNVKKNTRKSLGRILLKGDNITLMMNTYQCLTQEYLSLCPNLCGCNILKIYSVAGVLMIVIAWLYSSKYRWIEERKTILFLKMLAALLLALLGYSNILTRENKVAAAIPEAFFICLGFHLLDMKRIRQKLPWSQSFCAFSPAILYSDKESVAHPFSLQPAPVESLMMGKKESSSSATAKAKA</sequence>
<feature type="transmembrane region" description="Helical" evidence="14">
    <location>
        <begin position="183"/>
        <end position="203"/>
    </location>
</feature>
<comment type="caution">
    <text evidence="16">The sequence shown here is derived from an EMBL/GenBank/DDBJ whole genome shotgun (WGS) entry which is preliminary data.</text>
</comment>
<proteinExistence type="inferred from homology"/>
<keyword evidence="5" id="KW-0507">mRNA processing</keyword>
<keyword evidence="7" id="KW-0694">RNA-binding</keyword>
<protein>
    <recommendedName>
        <fullName evidence="13">Probable small nuclear ribonucleoprotein E</fullName>
    </recommendedName>
    <alternativeName>
        <fullName evidence="11">Sm protein E</fullName>
    </alternativeName>
</protein>
<evidence type="ECO:0000256" key="7">
    <source>
        <dbReference type="ARBA" id="ARBA00022884"/>
    </source>
</evidence>
<dbReference type="InterPro" id="IPR010920">
    <property type="entry name" value="LSM_dom_sf"/>
</dbReference>
<evidence type="ECO:0000256" key="14">
    <source>
        <dbReference type="SAM" id="Phobius"/>
    </source>
</evidence>
<dbReference type="FunFam" id="2.30.30.100:FF:000013">
    <property type="entry name" value="Small nuclear ribonucleoprotein E"/>
    <property type="match status" value="1"/>
</dbReference>
<evidence type="ECO:0000256" key="12">
    <source>
        <dbReference type="ARBA" id="ARBA00058057"/>
    </source>
</evidence>
<dbReference type="PANTHER" id="PTHR11193">
    <property type="entry name" value="SMALL NUCLEAR RIBONUCLEOPROTEIN E"/>
    <property type="match status" value="1"/>
</dbReference>
<comment type="function">
    <text evidence="12">Plays a role in pre-mRNA splicing as a core component of the spliceosomal U1, U2, U4 and U5 small nuclear ribonucleoproteins (snRNPs), the building blocks of the spliceosome.</text>
</comment>
<comment type="subcellular location">
    <subcellularLocation>
        <location evidence="2">Cytoplasm</location>
        <location evidence="2">Cytosol</location>
    </subcellularLocation>
    <subcellularLocation>
        <location evidence="1">Nucleus</location>
    </subcellularLocation>
</comment>
<evidence type="ECO:0000256" key="4">
    <source>
        <dbReference type="ARBA" id="ARBA00022490"/>
    </source>
</evidence>
<evidence type="ECO:0000256" key="13">
    <source>
        <dbReference type="ARBA" id="ARBA00071875"/>
    </source>
</evidence>
<dbReference type="Pfam" id="PF01423">
    <property type="entry name" value="LSM"/>
    <property type="match status" value="1"/>
</dbReference>
<keyword evidence="6" id="KW-0747">Spliceosome</keyword>